<evidence type="ECO:0000313" key="2">
    <source>
        <dbReference type="Proteomes" id="UP001500454"/>
    </source>
</evidence>
<dbReference type="EMBL" id="BAABHA010000015">
    <property type="protein sequence ID" value="GAA4393430.1"/>
    <property type="molecule type" value="Genomic_DNA"/>
</dbReference>
<keyword evidence="2" id="KW-1185">Reference proteome</keyword>
<name>A0ABP8JN21_9BACT</name>
<organism evidence="1 2">
    <name type="scientific">Hymenobacter koreensis</name>
    <dbReference type="NCBI Taxonomy" id="1084523"/>
    <lineage>
        <taxon>Bacteria</taxon>
        <taxon>Pseudomonadati</taxon>
        <taxon>Bacteroidota</taxon>
        <taxon>Cytophagia</taxon>
        <taxon>Cytophagales</taxon>
        <taxon>Hymenobacteraceae</taxon>
        <taxon>Hymenobacter</taxon>
    </lineage>
</organism>
<reference evidence="2" key="1">
    <citation type="journal article" date="2019" name="Int. J. Syst. Evol. Microbiol.">
        <title>The Global Catalogue of Microorganisms (GCM) 10K type strain sequencing project: providing services to taxonomists for standard genome sequencing and annotation.</title>
        <authorList>
            <consortium name="The Broad Institute Genomics Platform"/>
            <consortium name="The Broad Institute Genome Sequencing Center for Infectious Disease"/>
            <person name="Wu L."/>
            <person name="Ma J."/>
        </authorList>
    </citation>
    <scope>NUCLEOTIDE SEQUENCE [LARGE SCALE GENOMIC DNA]</scope>
    <source>
        <strain evidence="2">JCM 17924</strain>
    </source>
</reference>
<protein>
    <submittedName>
        <fullName evidence="1">Uncharacterized protein</fullName>
    </submittedName>
</protein>
<sequence length="81" mass="8744">MPCASPKPAVIAHKRKPCGKEKTAGSRKPVAPVATVTPWYKEPMGSPAYKAGEAQYFAGKQRTTIIDQCGRPATVYSNPIR</sequence>
<dbReference type="RefSeq" id="WP_345227968.1">
    <property type="nucleotide sequence ID" value="NZ_BAABHA010000015.1"/>
</dbReference>
<dbReference type="Proteomes" id="UP001500454">
    <property type="component" value="Unassembled WGS sequence"/>
</dbReference>
<accession>A0ABP8JN21</accession>
<evidence type="ECO:0000313" key="1">
    <source>
        <dbReference type="EMBL" id="GAA4393430.1"/>
    </source>
</evidence>
<comment type="caution">
    <text evidence="1">The sequence shown here is derived from an EMBL/GenBank/DDBJ whole genome shotgun (WGS) entry which is preliminary data.</text>
</comment>
<gene>
    <name evidence="1" type="ORF">GCM10023186_44990</name>
</gene>
<proteinExistence type="predicted"/>